<dbReference type="Proteomes" id="UP001177160">
    <property type="component" value="Unassembled WGS sequence"/>
</dbReference>
<sequence length="292" mass="31510">MVTYSYDAFGNTLSATDTSGISLSIINPYRYRGYRYDLETGFYYLQSRYYNPQIGRFISPDSINYLNPMSNSGENLYTYTANNPVNLIDPDGNFAISAIIIGLGIAALIGAGIGAVVYTVSEIVSYTLAGEWSWSWGMFTGSIVGGALGGIFSIIPGVGPMGAAFMTGFLSSAFGMGFQNLFRETDYSFSQIFLTSLTVGVVSALTAGMMDKLAYAMKGSNTFLGNVSGRGSLNQVTRQIITKFNRGLIKNITCKTFGKMFAASLYYSSLGSVVNGVFDAYGLHDRFANIIP</sequence>
<dbReference type="InterPro" id="IPR022385">
    <property type="entry name" value="Rhs_assc_core"/>
</dbReference>
<feature type="transmembrane region" description="Helical" evidence="1">
    <location>
        <begin position="162"/>
        <end position="182"/>
    </location>
</feature>
<evidence type="ECO:0000256" key="1">
    <source>
        <dbReference type="SAM" id="Phobius"/>
    </source>
</evidence>
<protein>
    <submittedName>
        <fullName evidence="2">RHS repeat-associated core domain-containing protein</fullName>
    </submittedName>
</protein>
<keyword evidence="3" id="KW-1185">Reference proteome</keyword>
<comment type="caution">
    <text evidence="2">The sequence shown here is derived from an EMBL/GenBank/DDBJ whole genome shotgun (WGS) entry which is preliminary data.</text>
</comment>
<keyword evidence="1" id="KW-0812">Transmembrane</keyword>
<keyword evidence="1" id="KW-1133">Transmembrane helix</keyword>
<accession>A0ABT2Y4V5</accession>
<proteinExistence type="predicted"/>
<feature type="transmembrane region" description="Helical" evidence="1">
    <location>
        <begin position="94"/>
        <end position="120"/>
    </location>
</feature>
<evidence type="ECO:0000313" key="2">
    <source>
        <dbReference type="EMBL" id="MCV2231762.1"/>
    </source>
</evidence>
<gene>
    <name evidence="2" type="ORF">N7548_02870</name>
</gene>
<evidence type="ECO:0000313" key="3">
    <source>
        <dbReference type="Proteomes" id="UP001177160"/>
    </source>
</evidence>
<dbReference type="Gene3D" id="2.180.10.10">
    <property type="entry name" value="RHS repeat-associated core"/>
    <property type="match status" value="1"/>
</dbReference>
<feature type="transmembrane region" description="Helical" evidence="1">
    <location>
        <begin position="132"/>
        <end position="155"/>
    </location>
</feature>
<dbReference type="PANTHER" id="PTHR32305">
    <property type="match status" value="1"/>
</dbReference>
<feature type="transmembrane region" description="Helical" evidence="1">
    <location>
        <begin position="188"/>
        <end position="208"/>
    </location>
</feature>
<name>A0ABT2Y4V5_9MOLU</name>
<dbReference type="PANTHER" id="PTHR32305:SF15">
    <property type="entry name" value="PROTEIN RHSA-RELATED"/>
    <property type="match status" value="1"/>
</dbReference>
<keyword evidence="1" id="KW-0472">Membrane</keyword>
<dbReference type="EMBL" id="JAOVQM010000002">
    <property type="protein sequence ID" value="MCV2231762.1"/>
    <property type="molecule type" value="Genomic_DNA"/>
</dbReference>
<dbReference type="RefSeq" id="WP_263607915.1">
    <property type="nucleotide sequence ID" value="NZ_JAOVQM010000002.1"/>
</dbReference>
<dbReference type="InterPro" id="IPR050708">
    <property type="entry name" value="T6SS_VgrG/RHS"/>
</dbReference>
<organism evidence="2 3">
    <name type="scientific">Paracholeplasma manati</name>
    <dbReference type="NCBI Taxonomy" id="591373"/>
    <lineage>
        <taxon>Bacteria</taxon>
        <taxon>Bacillati</taxon>
        <taxon>Mycoplasmatota</taxon>
        <taxon>Mollicutes</taxon>
        <taxon>Acholeplasmatales</taxon>
        <taxon>Acholeplasmataceae</taxon>
        <taxon>Paracholeplasma</taxon>
    </lineage>
</organism>
<dbReference type="NCBIfam" id="TIGR03696">
    <property type="entry name" value="Rhs_assc_core"/>
    <property type="match status" value="1"/>
</dbReference>
<reference evidence="2" key="1">
    <citation type="submission" date="2022-09" db="EMBL/GenBank/DDBJ databases">
        <title>Novel Mycoplasma species identified in domestic and wild animals.</title>
        <authorList>
            <person name="Volokhov D.V."/>
            <person name="Furtak V.A."/>
            <person name="Zagorodnyaya T.A."/>
        </authorList>
    </citation>
    <scope>NUCLEOTIDE SEQUENCE</scope>
    <source>
        <strain evidence="2">Oakley</strain>
    </source>
</reference>